<dbReference type="HOGENOM" id="CLU_2862609_0_0_5"/>
<dbReference type="STRING" id="765698.Mesci_5539"/>
<proteinExistence type="predicted"/>
<organism evidence="1 2">
    <name type="scientific">Mesorhizobium ciceri biovar biserrulae (strain HAMBI 2942 / LMG 23838 / WSM1271)</name>
    <dbReference type="NCBI Taxonomy" id="765698"/>
    <lineage>
        <taxon>Bacteria</taxon>
        <taxon>Pseudomonadati</taxon>
        <taxon>Pseudomonadota</taxon>
        <taxon>Alphaproteobacteria</taxon>
        <taxon>Hyphomicrobiales</taxon>
        <taxon>Phyllobacteriaceae</taxon>
        <taxon>Mesorhizobium</taxon>
    </lineage>
</organism>
<gene>
    <name evidence="1" type="ordered locus">Mesci_5539</name>
</gene>
<sequence>MSLAPITYGPIGSPLGARFSSYLGSMGRYVVLPIQLVKHGPMLLGHIPICWEVQQLADLMAQCL</sequence>
<dbReference type="AlphaFoldDB" id="E8TFH3"/>
<reference evidence="2" key="1">
    <citation type="submission" date="2011-01" db="EMBL/GenBank/DDBJ databases">
        <title>Complete sequence of chromosome of Mesorhizobium ciceri bv. biserrulae WSM1271.</title>
        <authorList>
            <person name="Lucas S."/>
            <person name="Copeland A."/>
            <person name="Lapidus A."/>
            <person name="Cheng J.-F."/>
            <person name="Goodwin L."/>
            <person name="Pitluck S."/>
            <person name="Teshima H."/>
            <person name="Detter J.C."/>
            <person name="Han C."/>
            <person name="Tapia R."/>
            <person name="Land M."/>
            <person name="Hauser L."/>
            <person name="Kyrpides N."/>
            <person name="Ivanova N."/>
            <person name="Nandasena K."/>
            <person name="Reeve W.G."/>
            <person name="Howieson J.G."/>
            <person name="O'Hara G."/>
            <person name="Tiwari R.P."/>
            <person name="Woyke T."/>
        </authorList>
    </citation>
    <scope>NUCLEOTIDE SEQUENCE [LARGE SCALE GENOMIC DNA]</scope>
    <source>
        <strain evidence="2">HAMBI 2942 / LMG 23838 / WSM1271</strain>
    </source>
</reference>
<name>E8TFH3_MESCW</name>
<accession>E8TFH3</accession>
<protein>
    <submittedName>
        <fullName evidence="1">Uncharacterized protein</fullName>
    </submittedName>
</protein>
<evidence type="ECO:0000313" key="1">
    <source>
        <dbReference type="EMBL" id="ADV14636.1"/>
    </source>
</evidence>
<dbReference type="OrthoDB" id="9859877at2"/>
<dbReference type="Proteomes" id="UP000007471">
    <property type="component" value="Chromosome"/>
</dbReference>
<dbReference type="EMBL" id="CP002447">
    <property type="protein sequence ID" value="ADV14636.1"/>
    <property type="molecule type" value="Genomic_DNA"/>
</dbReference>
<dbReference type="KEGG" id="mci:Mesci_5539"/>
<evidence type="ECO:0000313" key="2">
    <source>
        <dbReference type="Proteomes" id="UP000007471"/>
    </source>
</evidence>